<protein>
    <recommendedName>
        <fullName evidence="5">Transmembrane protein</fullName>
    </recommendedName>
</protein>
<feature type="transmembrane region" description="Helical" evidence="2">
    <location>
        <begin position="34"/>
        <end position="54"/>
    </location>
</feature>
<feature type="compositionally biased region" description="Low complexity" evidence="1">
    <location>
        <begin position="326"/>
        <end position="337"/>
    </location>
</feature>
<gene>
    <name evidence="3" type="ORF">BDZ94DRAFT_1326212</name>
</gene>
<sequence length="352" mass="38939">MADSSEFDPSQLPNPFTPMAFLPPELAYQKAVTTYVYVGMLGILVWDILIHLGADYKLLTRYRPNIPTLIYFISRWSSLLYSVSSVIFETAPVEDCRVFSKVTCAVYHPAVSATALLFFFRVRALYDGNKYITAVFLFMWLAVLGTSLTVVASLTGVHIGNTKYCTFAGFRPYGSSSNIVIAVFDTCVFVAISWRIMTSDSPTDGGGGFRLSGKHLSQFSKALLQDGQNYYLVAMVCNLLVLIMTYIHGVPTVYRTIFLVPAVGLTNIMACRVFRNTKLRHPDEADTSILSTMFRHSGQTTSVFIHTERTGSTVLSIDREGLHTTSISNTDITSSGSSDEKLPHLSRTMSAV</sequence>
<evidence type="ECO:0000313" key="4">
    <source>
        <dbReference type="Proteomes" id="UP000807353"/>
    </source>
</evidence>
<keyword evidence="4" id="KW-1185">Reference proteome</keyword>
<feature type="transmembrane region" description="Helical" evidence="2">
    <location>
        <begin position="179"/>
        <end position="197"/>
    </location>
</feature>
<keyword evidence="2" id="KW-0472">Membrane</keyword>
<feature type="region of interest" description="Disordered" evidence="1">
    <location>
        <begin position="326"/>
        <end position="352"/>
    </location>
</feature>
<evidence type="ECO:0008006" key="5">
    <source>
        <dbReference type="Google" id="ProtNLM"/>
    </source>
</evidence>
<proteinExistence type="predicted"/>
<evidence type="ECO:0000313" key="3">
    <source>
        <dbReference type="EMBL" id="KAF9457486.1"/>
    </source>
</evidence>
<feature type="transmembrane region" description="Helical" evidence="2">
    <location>
        <begin position="230"/>
        <end position="247"/>
    </location>
</feature>
<feature type="transmembrane region" description="Helical" evidence="2">
    <location>
        <begin position="253"/>
        <end position="274"/>
    </location>
</feature>
<feature type="transmembrane region" description="Helical" evidence="2">
    <location>
        <begin position="99"/>
        <end position="120"/>
    </location>
</feature>
<feature type="transmembrane region" description="Helical" evidence="2">
    <location>
        <begin position="66"/>
        <end position="87"/>
    </location>
</feature>
<keyword evidence="2" id="KW-1133">Transmembrane helix</keyword>
<evidence type="ECO:0000256" key="2">
    <source>
        <dbReference type="SAM" id="Phobius"/>
    </source>
</evidence>
<dbReference type="AlphaFoldDB" id="A0A9P5XXP3"/>
<dbReference type="OrthoDB" id="3038990at2759"/>
<feature type="transmembrane region" description="Helical" evidence="2">
    <location>
        <begin position="132"/>
        <end position="159"/>
    </location>
</feature>
<keyword evidence="2" id="KW-0812">Transmembrane</keyword>
<dbReference type="Proteomes" id="UP000807353">
    <property type="component" value="Unassembled WGS sequence"/>
</dbReference>
<accession>A0A9P5XXP3</accession>
<name>A0A9P5XXP3_9AGAR</name>
<organism evidence="3 4">
    <name type="scientific">Collybia nuda</name>
    <dbReference type="NCBI Taxonomy" id="64659"/>
    <lineage>
        <taxon>Eukaryota</taxon>
        <taxon>Fungi</taxon>
        <taxon>Dikarya</taxon>
        <taxon>Basidiomycota</taxon>
        <taxon>Agaricomycotina</taxon>
        <taxon>Agaricomycetes</taxon>
        <taxon>Agaricomycetidae</taxon>
        <taxon>Agaricales</taxon>
        <taxon>Tricholomatineae</taxon>
        <taxon>Clitocybaceae</taxon>
        <taxon>Collybia</taxon>
    </lineage>
</organism>
<comment type="caution">
    <text evidence="3">The sequence shown here is derived from an EMBL/GenBank/DDBJ whole genome shotgun (WGS) entry which is preliminary data.</text>
</comment>
<reference evidence="3" key="1">
    <citation type="submission" date="2020-11" db="EMBL/GenBank/DDBJ databases">
        <authorList>
            <consortium name="DOE Joint Genome Institute"/>
            <person name="Ahrendt S."/>
            <person name="Riley R."/>
            <person name="Andreopoulos W."/>
            <person name="Labutti K."/>
            <person name="Pangilinan J."/>
            <person name="Ruiz-Duenas F.J."/>
            <person name="Barrasa J.M."/>
            <person name="Sanchez-Garcia M."/>
            <person name="Camarero S."/>
            <person name="Miyauchi S."/>
            <person name="Serrano A."/>
            <person name="Linde D."/>
            <person name="Babiker R."/>
            <person name="Drula E."/>
            <person name="Ayuso-Fernandez I."/>
            <person name="Pacheco R."/>
            <person name="Padilla G."/>
            <person name="Ferreira P."/>
            <person name="Barriuso J."/>
            <person name="Kellner H."/>
            <person name="Castanera R."/>
            <person name="Alfaro M."/>
            <person name="Ramirez L."/>
            <person name="Pisabarro A.G."/>
            <person name="Kuo A."/>
            <person name="Tritt A."/>
            <person name="Lipzen A."/>
            <person name="He G."/>
            <person name="Yan M."/>
            <person name="Ng V."/>
            <person name="Cullen D."/>
            <person name="Martin F."/>
            <person name="Rosso M.-N."/>
            <person name="Henrissat B."/>
            <person name="Hibbett D."/>
            <person name="Martinez A.T."/>
            <person name="Grigoriev I.V."/>
        </authorList>
    </citation>
    <scope>NUCLEOTIDE SEQUENCE</scope>
    <source>
        <strain evidence="3">CBS 247.69</strain>
    </source>
</reference>
<evidence type="ECO:0000256" key="1">
    <source>
        <dbReference type="SAM" id="MobiDB-lite"/>
    </source>
</evidence>
<dbReference type="EMBL" id="MU150369">
    <property type="protein sequence ID" value="KAF9457486.1"/>
    <property type="molecule type" value="Genomic_DNA"/>
</dbReference>